<keyword evidence="4" id="KW-1185">Reference proteome</keyword>
<feature type="compositionally biased region" description="Acidic residues" evidence="1">
    <location>
        <begin position="82"/>
        <end position="92"/>
    </location>
</feature>
<dbReference type="InterPro" id="IPR044822">
    <property type="entry name" value="Myb_DNA-bind_4"/>
</dbReference>
<protein>
    <recommendedName>
        <fullName evidence="2">Myb/SANT-like DNA-binding domain-containing protein</fullName>
    </recommendedName>
</protein>
<evidence type="ECO:0000313" key="3">
    <source>
        <dbReference type="Ensembl" id="ENSCABP00000030503.1"/>
    </source>
</evidence>
<dbReference type="AlphaFoldDB" id="A0A8C0JEU4"/>
<evidence type="ECO:0000256" key="1">
    <source>
        <dbReference type="SAM" id="MobiDB-lite"/>
    </source>
</evidence>
<feature type="domain" description="Myb/SANT-like DNA-binding" evidence="2">
    <location>
        <begin position="1"/>
        <end position="53"/>
    </location>
</feature>
<name>A0A8C0JEU4_CHEAB</name>
<dbReference type="Gene3D" id="1.10.10.60">
    <property type="entry name" value="Homeodomain-like"/>
    <property type="match status" value="1"/>
</dbReference>
<accession>A0A8C0JEU4</accession>
<dbReference type="PANTHER" id="PTHR47595:SF1">
    <property type="entry name" value="MYB_SANT-LIKE DNA-BINDING DOMAIN-CONTAINING PROTEIN"/>
    <property type="match status" value="1"/>
</dbReference>
<evidence type="ECO:0000259" key="2">
    <source>
        <dbReference type="Pfam" id="PF13837"/>
    </source>
</evidence>
<proteinExistence type="predicted"/>
<evidence type="ECO:0000313" key="4">
    <source>
        <dbReference type="Proteomes" id="UP000694404"/>
    </source>
</evidence>
<reference evidence="3" key="2">
    <citation type="submission" date="2025-09" db="UniProtKB">
        <authorList>
            <consortium name="Ensembl"/>
        </authorList>
    </citation>
    <scope>IDENTIFICATION</scope>
</reference>
<organism evidence="3 4">
    <name type="scientific">Chelonoidis abingdonii</name>
    <name type="common">Abingdon island giant tortoise</name>
    <name type="synonym">Testudo abingdonii</name>
    <dbReference type="NCBI Taxonomy" id="106734"/>
    <lineage>
        <taxon>Eukaryota</taxon>
        <taxon>Metazoa</taxon>
        <taxon>Chordata</taxon>
        <taxon>Craniata</taxon>
        <taxon>Vertebrata</taxon>
        <taxon>Euteleostomi</taxon>
        <taxon>Archelosauria</taxon>
        <taxon>Testudinata</taxon>
        <taxon>Testudines</taxon>
        <taxon>Cryptodira</taxon>
        <taxon>Durocryptodira</taxon>
        <taxon>Testudinoidea</taxon>
        <taxon>Testudinidae</taxon>
        <taxon>Chelonoidis</taxon>
    </lineage>
</organism>
<reference evidence="3" key="1">
    <citation type="submission" date="2025-08" db="UniProtKB">
        <authorList>
            <consortium name="Ensembl"/>
        </authorList>
    </citation>
    <scope>IDENTIFICATION</scope>
</reference>
<dbReference type="PANTHER" id="PTHR47595">
    <property type="entry name" value="HEAT SHOCK 70 KDA PROTEIN 14"/>
    <property type="match status" value="1"/>
</dbReference>
<dbReference type="Pfam" id="PF13837">
    <property type="entry name" value="Myb_DNA-bind_4"/>
    <property type="match status" value="1"/>
</dbReference>
<dbReference type="Proteomes" id="UP000694404">
    <property type="component" value="Unplaced"/>
</dbReference>
<dbReference type="GeneTree" id="ENSGT00950000185023"/>
<sequence length="137" mass="14970">ISKAMMEKGHTRDSVQCRVKVKELRQAYQKTKEANGRSGAGPKTCRVYAELHAVLGGPLVYPTPVSGFRGGVVISAVPENSVDGEDEEDELAESTQHSVSPKARSFFSPRRNYPPSPPNPLAQTMKPWKRPLVSAPL</sequence>
<dbReference type="Ensembl" id="ENSCABT00000033428.1">
    <property type="protein sequence ID" value="ENSCABP00000030503.1"/>
    <property type="gene ID" value="ENSCABG00000022286.1"/>
</dbReference>
<feature type="region of interest" description="Disordered" evidence="1">
    <location>
        <begin position="79"/>
        <end position="137"/>
    </location>
</feature>